<dbReference type="PANTHER" id="PTHR43133">
    <property type="entry name" value="RNA POLYMERASE ECF-TYPE SIGMA FACTO"/>
    <property type="match status" value="1"/>
</dbReference>
<evidence type="ECO:0000259" key="5">
    <source>
        <dbReference type="Pfam" id="PF04542"/>
    </source>
</evidence>
<proteinExistence type="inferred from homology"/>
<dbReference type="InterPro" id="IPR007627">
    <property type="entry name" value="RNA_pol_sigma70_r2"/>
</dbReference>
<dbReference type="EMBL" id="CP036316">
    <property type="protein sequence ID" value="QDT66484.1"/>
    <property type="molecule type" value="Genomic_DNA"/>
</dbReference>
<accession>A0A517TDN1</accession>
<evidence type="ECO:0000313" key="6">
    <source>
        <dbReference type="EMBL" id="QDT66484.1"/>
    </source>
</evidence>
<dbReference type="InterPro" id="IPR013325">
    <property type="entry name" value="RNA_pol_sigma_r2"/>
</dbReference>
<comment type="similarity">
    <text evidence="1">Belongs to the sigma-70 factor family. ECF subfamily.</text>
</comment>
<evidence type="ECO:0000313" key="7">
    <source>
        <dbReference type="Proteomes" id="UP000319976"/>
    </source>
</evidence>
<evidence type="ECO:0000256" key="2">
    <source>
        <dbReference type="ARBA" id="ARBA00023015"/>
    </source>
</evidence>
<keyword evidence="2" id="KW-0805">Transcription regulation</keyword>
<dbReference type="NCBIfam" id="TIGR02989">
    <property type="entry name" value="Sig-70_gvs1"/>
    <property type="match status" value="1"/>
</dbReference>
<dbReference type="Pfam" id="PF04542">
    <property type="entry name" value="Sigma70_r2"/>
    <property type="match status" value="1"/>
</dbReference>
<evidence type="ECO:0000256" key="1">
    <source>
        <dbReference type="ARBA" id="ARBA00010641"/>
    </source>
</evidence>
<sequence>MRDSRLNQLEQQSISFLGKADEKRRKSFLALYEESREDLRSYIGTLVIDINDADDVFQELCLTLWDKFDEFDPERSFLTWAKAIAYNDARSYWKRRKRQGRGTLDPEVLQSLNRIYQGQSEFLELLRERVRECMAQLAGQDQQLIVEVYEGELKIGELAKRKGKTAQSIYTRISRLRDRIRHCVERKSHG</sequence>
<dbReference type="KEGG" id="chya:V22_37520"/>
<keyword evidence="4" id="KW-0804">Transcription</keyword>
<dbReference type="GO" id="GO:0016987">
    <property type="term" value="F:sigma factor activity"/>
    <property type="evidence" value="ECO:0007669"/>
    <property type="project" value="UniProtKB-KW"/>
</dbReference>
<keyword evidence="7" id="KW-1185">Reference proteome</keyword>
<dbReference type="Proteomes" id="UP000319976">
    <property type="component" value="Chromosome"/>
</dbReference>
<dbReference type="InterPro" id="IPR039425">
    <property type="entry name" value="RNA_pol_sigma-70-like"/>
</dbReference>
<keyword evidence="3" id="KW-0731">Sigma factor</keyword>
<dbReference type="Gene3D" id="1.10.10.10">
    <property type="entry name" value="Winged helix-like DNA-binding domain superfamily/Winged helix DNA-binding domain"/>
    <property type="match status" value="1"/>
</dbReference>
<dbReference type="InterPro" id="IPR036388">
    <property type="entry name" value="WH-like_DNA-bd_sf"/>
</dbReference>
<dbReference type="Gene3D" id="1.10.1740.10">
    <property type="match status" value="1"/>
</dbReference>
<dbReference type="NCBIfam" id="TIGR02937">
    <property type="entry name" value="sigma70-ECF"/>
    <property type="match status" value="1"/>
</dbReference>
<dbReference type="InterPro" id="IPR013324">
    <property type="entry name" value="RNA_pol_sigma_r3/r4-like"/>
</dbReference>
<gene>
    <name evidence="6" type="ORF">V22_37520</name>
</gene>
<evidence type="ECO:0000256" key="3">
    <source>
        <dbReference type="ARBA" id="ARBA00023082"/>
    </source>
</evidence>
<dbReference type="GO" id="GO:0006352">
    <property type="term" value="P:DNA-templated transcription initiation"/>
    <property type="evidence" value="ECO:0007669"/>
    <property type="project" value="InterPro"/>
</dbReference>
<organism evidence="6 7">
    <name type="scientific">Calycomorphotria hydatis</name>
    <dbReference type="NCBI Taxonomy" id="2528027"/>
    <lineage>
        <taxon>Bacteria</taxon>
        <taxon>Pseudomonadati</taxon>
        <taxon>Planctomycetota</taxon>
        <taxon>Planctomycetia</taxon>
        <taxon>Planctomycetales</taxon>
        <taxon>Planctomycetaceae</taxon>
        <taxon>Calycomorphotria</taxon>
    </lineage>
</organism>
<name>A0A517TDN1_9PLAN</name>
<dbReference type="SUPFAM" id="SSF88946">
    <property type="entry name" value="Sigma2 domain of RNA polymerase sigma factors"/>
    <property type="match status" value="1"/>
</dbReference>
<feature type="domain" description="RNA polymerase sigma-70 region 2" evidence="5">
    <location>
        <begin position="31"/>
        <end position="98"/>
    </location>
</feature>
<dbReference type="InterPro" id="IPR014284">
    <property type="entry name" value="RNA_pol_sigma-70_dom"/>
</dbReference>
<dbReference type="InterPro" id="IPR014331">
    <property type="entry name" value="RNA_pol_sigma70_ECF_RHOBA"/>
</dbReference>
<evidence type="ECO:0000256" key="4">
    <source>
        <dbReference type="ARBA" id="ARBA00023163"/>
    </source>
</evidence>
<protein>
    <submittedName>
        <fullName evidence="6">RNA polymerase sigma factor</fullName>
    </submittedName>
</protein>
<dbReference type="AlphaFoldDB" id="A0A517TDN1"/>
<dbReference type="SUPFAM" id="SSF88659">
    <property type="entry name" value="Sigma3 and sigma4 domains of RNA polymerase sigma factors"/>
    <property type="match status" value="1"/>
</dbReference>
<dbReference type="PANTHER" id="PTHR43133:SF51">
    <property type="entry name" value="RNA POLYMERASE SIGMA FACTOR"/>
    <property type="match status" value="1"/>
</dbReference>
<reference evidence="6 7" key="1">
    <citation type="submission" date="2019-02" db="EMBL/GenBank/DDBJ databases">
        <title>Deep-cultivation of Planctomycetes and their phenomic and genomic characterization uncovers novel biology.</title>
        <authorList>
            <person name="Wiegand S."/>
            <person name="Jogler M."/>
            <person name="Boedeker C."/>
            <person name="Pinto D."/>
            <person name="Vollmers J."/>
            <person name="Rivas-Marin E."/>
            <person name="Kohn T."/>
            <person name="Peeters S.H."/>
            <person name="Heuer A."/>
            <person name="Rast P."/>
            <person name="Oberbeckmann S."/>
            <person name="Bunk B."/>
            <person name="Jeske O."/>
            <person name="Meyerdierks A."/>
            <person name="Storesund J.E."/>
            <person name="Kallscheuer N."/>
            <person name="Luecker S."/>
            <person name="Lage O.M."/>
            <person name="Pohl T."/>
            <person name="Merkel B.J."/>
            <person name="Hornburger P."/>
            <person name="Mueller R.-W."/>
            <person name="Bruemmer F."/>
            <person name="Labrenz M."/>
            <person name="Spormann A.M."/>
            <person name="Op den Camp H."/>
            <person name="Overmann J."/>
            <person name="Amann R."/>
            <person name="Jetten M.S.M."/>
            <person name="Mascher T."/>
            <person name="Medema M.H."/>
            <person name="Devos D.P."/>
            <person name="Kaster A.-K."/>
            <person name="Ovreas L."/>
            <person name="Rohde M."/>
            <person name="Galperin M.Y."/>
            <person name="Jogler C."/>
        </authorList>
    </citation>
    <scope>NUCLEOTIDE SEQUENCE [LARGE SCALE GENOMIC DNA]</scope>
    <source>
        <strain evidence="6 7">V22</strain>
    </source>
</reference>